<dbReference type="AlphaFoldDB" id="A0A3S3MP08"/>
<reference evidence="1 2" key="1">
    <citation type="journal article" date="2019" name="Nat. Plants">
        <title>Stout camphor tree genome fills gaps in understanding of flowering plant genome evolution.</title>
        <authorList>
            <person name="Chaw S.M."/>
            <person name="Liu Y.C."/>
            <person name="Wu Y.W."/>
            <person name="Wang H.Y."/>
            <person name="Lin C.I."/>
            <person name="Wu C.S."/>
            <person name="Ke H.M."/>
            <person name="Chang L.Y."/>
            <person name="Hsu C.Y."/>
            <person name="Yang H.T."/>
            <person name="Sudianto E."/>
            <person name="Hsu M.H."/>
            <person name="Wu K.P."/>
            <person name="Wang L.N."/>
            <person name="Leebens-Mack J.H."/>
            <person name="Tsai I.J."/>
        </authorList>
    </citation>
    <scope>NUCLEOTIDE SEQUENCE [LARGE SCALE GENOMIC DNA]</scope>
    <source>
        <strain evidence="2">cv. Chaw 1501</strain>
        <tissue evidence="1">Young leaves</tissue>
    </source>
</reference>
<dbReference type="EMBL" id="QPKB01000004">
    <property type="protein sequence ID" value="RWR83501.1"/>
    <property type="molecule type" value="Genomic_DNA"/>
</dbReference>
<organism evidence="1 2">
    <name type="scientific">Cinnamomum micranthum f. kanehirae</name>
    <dbReference type="NCBI Taxonomy" id="337451"/>
    <lineage>
        <taxon>Eukaryota</taxon>
        <taxon>Viridiplantae</taxon>
        <taxon>Streptophyta</taxon>
        <taxon>Embryophyta</taxon>
        <taxon>Tracheophyta</taxon>
        <taxon>Spermatophyta</taxon>
        <taxon>Magnoliopsida</taxon>
        <taxon>Magnoliidae</taxon>
        <taxon>Laurales</taxon>
        <taxon>Lauraceae</taxon>
        <taxon>Cinnamomum</taxon>
    </lineage>
</organism>
<comment type="caution">
    <text evidence="1">The sequence shown here is derived from an EMBL/GenBank/DDBJ whole genome shotgun (WGS) entry which is preliminary data.</text>
</comment>
<proteinExistence type="predicted"/>
<name>A0A3S3MP08_9MAGN</name>
<protein>
    <submittedName>
        <fullName evidence="1">Uncharacterized protein</fullName>
    </submittedName>
</protein>
<keyword evidence="2" id="KW-1185">Reference proteome</keyword>
<accession>A0A3S3MP08</accession>
<sequence>MQVDEYKECNMGFGSEPAIRNHLKLSPQIDGGKDFEMTLLSCKDSQFERKEDAEISVDAKRDGNPEMGLVVDQINRHSSLFMC</sequence>
<dbReference type="Proteomes" id="UP000283530">
    <property type="component" value="Unassembled WGS sequence"/>
</dbReference>
<gene>
    <name evidence="1" type="ORF">CKAN_01225700</name>
</gene>
<evidence type="ECO:0000313" key="2">
    <source>
        <dbReference type="Proteomes" id="UP000283530"/>
    </source>
</evidence>
<evidence type="ECO:0000313" key="1">
    <source>
        <dbReference type="EMBL" id="RWR83501.1"/>
    </source>
</evidence>